<keyword evidence="8" id="KW-1133">Transmembrane helix</keyword>
<dbReference type="PANTHER" id="PTHR46206">
    <property type="entry name" value="CYTOCHROME P450"/>
    <property type="match status" value="1"/>
</dbReference>
<reference evidence="16" key="1">
    <citation type="journal article" date="2017" name="Genome Biol.">
        <title>Comparative genomics reveals high biological diversity and specific adaptations in the industrially and medically important fungal genus Aspergillus.</title>
        <authorList>
            <person name="de Vries R.P."/>
            <person name="Riley R."/>
            <person name="Wiebenga A."/>
            <person name="Aguilar-Osorio G."/>
            <person name="Amillis S."/>
            <person name="Uchima C.A."/>
            <person name="Anderluh G."/>
            <person name="Asadollahi M."/>
            <person name="Askin M."/>
            <person name="Barry K."/>
            <person name="Battaglia E."/>
            <person name="Bayram O."/>
            <person name="Benocci T."/>
            <person name="Braus-Stromeyer S.A."/>
            <person name="Caldana C."/>
            <person name="Canovas D."/>
            <person name="Cerqueira G.C."/>
            <person name="Chen F."/>
            <person name="Chen W."/>
            <person name="Choi C."/>
            <person name="Clum A."/>
            <person name="Dos Santos R.A."/>
            <person name="Damasio A.R."/>
            <person name="Diallinas G."/>
            <person name="Emri T."/>
            <person name="Fekete E."/>
            <person name="Flipphi M."/>
            <person name="Freyberg S."/>
            <person name="Gallo A."/>
            <person name="Gournas C."/>
            <person name="Habgood R."/>
            <person name="Hainaut M."/>
            <person name="Harispe M.L."/>
            <person name="Henrissat B."/>
            <person name="Hilden K.S."/>
            <person name="Hope R."/>
            <person name="Hossain A."/>
            <person name="Karabika E."/>
            <person name="Karaffa L."/>
            <person name="Karanyi Z."/>
            <person name="Krasevec N."/>
            <person name="Kuo A."/>
            <person name="Kusch H."/>
            <person name="LaButti K."/>
            <person name="Lagendijk E.L."/>
            <person name="Lapidus A."/>
            <person name="Levasseur A."/>
            <person name="Lindquist E."/>
            <person name="Lipzen A."/>
            <person name="Logrieco A.F."/>
            <person name="MacCabe A."/>
            <person name="Maekelae M.R."/>
            <person name="Malavazi I."/>
            <person name="Melin P."/>
            <person name="Meyer V."/>
            <person name="Mielnichuk N."/>
            <person name="Miskei M."/>
            <person name="Molnar A.P."/>
            <person name="Mule G."/>
            <person name="Ngan C.Y."/>
            <person name="Orejas M."/>
            <person name="Orosz E."/>
            <person name="Ouedraogo J.P."/>
            <person name="Overkamp K.M."/>
            <person name="Park H.-S."/>
            <person name="Perrone G."/>
            <person name="Piumi F."/>
            <person name="Punt P.J."/>
            <person name="Ram A.F."/>
            <person name="Ramon A."/>
            <person name="Rauscher S."/>
            <person name="Record E."/>
            <person name="Riano-Pachon D.M."/>
            <person name="Robert V."/>
            <person name="Roehrig J."/>
            <person name="Ruller R."/>
            <person name="Salamov A."/>
            <person name="Salih N.S."/>
            <person name="Samson R.A."/>
            <person name="Sandor E."/>
            <person name="Sanguinetti M."/>
            <person name="Schuetze T."/>
            <person name="Sepcic K."/>
            <person name="Shelest E."/>
            <person name="Sherlock G."/>
            <person name="Sophianopoulou V."/>
            <person name="Squina F.M."/>
            <person name="Sun H."/>
            <person name="Susca A."/>
            <person name="Todd R.B."/>
            <person name="Tsang A."/>
            <person name="Unkles S.E."/>
            <person name="van de Wiele N."/>
            <person name="van Rossen-Uffink D."/>
            <person name="Oliveira J.V."/>
            <person name="Vesth T.C."/>
            <person name="Visser J."/>
            <person name="Yu J.-H."/>
            <person name="Zhou M."/>
            <person name="Andersen M.R."/>
            <person name="Archer D.B."/>
            <person name="Baker S.E."/>
            <person name="Benoit I."/>
            <person name="Brakhage A.A."/>
            <person name="Braus G.H."/>
            <person name="Fischer R."/>
            <person name="Frisvad J.C."/>
            <person name="Goldman G.H."/>
            <person name="Houbraken J."/>
            <person name="Oakley B."/>
            <person name="Pocsi I."/>
            <person name="Scazzocchio C."/>
            <person name="Seiboth B."/>
            <person name="vanKuyk P.A."/>
            <person name="Wortman J."/>
            <person name="Dyer P.S."/>
            <person name="Grigoriev I.V."/>
        </authorList>
    </citation>
    <scope>NUCLEOTIDE SEQUENCE [LARGE SCALE GENOMIC DNA]</scope>
    <source>
        <strain evidence="16">CBS 583.65</strain>
    </source>
</reference>
<evidence type="ECO:0000256" key="10">
    <source>
        <dbReference type="ARBA" id="ARBA00023004"/>
    </source>
</evidence>
<dbReference type="PRINTS" id="PR00465">
    <property type="entry name" value="EP450IV"/>
</dbReference>
<evidence type="ECO:0008006" key="17">
    <source>
        <dbReference type="Google" id="ProtNLM"/>
    </source>
</evidence>
<proteinExistence type="inferred from homology"/>
<comment type="similarity">
    <text evidence="4 14">Belongs to the cytochrome P450 family.</text>
</comment>
<evidence type="ECO:0000313" key="15">
    <source>
        <dbReference type="EMBL" id="OJJ06622.1"/>
    </source>
</evidence>
<dbReference type="Pfam" id="PF00067">
    <property type="entry name" value="p450"/>
    <property type="match status" value="1"/>
</dbReference>
<keyword evidence="5 13" id="KW-0349">Heme</keyword>
<gene>
    <name evidence="15" type="ORF">ASPVEDRAFT_32911</name>
</gene>
<dbReference type="GO" id="GO:0019748">
    <property type="term" value="P:secondary metabolic process"/>
    <property type="evidence" value="ECO:0007669"/>
    <property type="project" value="UniProtKB-ARBA"/>
</dbReference>
<evidence type="ECO:0000256" key="14">
    <source>
        <dbReference type="RuleBase" id="RU000461"/>
    </source>
</evidence>
<dbReference type="STRING" id="1036611.A0A1L9PYV1"/>
<name>A0A1L9PYV1_ASPVE</name>
<dbReference type="PANTHER" id="PTHR46206:SF2">
    <property type="entry name" value="CYTOCHROME P450 MONOOXYGENASE AUSG-RELATED"/>
    <property type="match status" value="1"/>
</dbReference>
<dbReference type="GO" id="GO:0005506">
    <property type="term" value="F:iron ion binding"/>
    <property type="evidence" value="ECO:0007669"/>
    <property type="project" value="InterPro"/>
</dbReference>
<dbReference type="AlphaFoldDB" id="A0A1L9PYV1"/>
<sequence length="508" mass="56672">MVSAILSSLSGLDTVEILAVLLLPVVLYIVAAPKGQQLPLINGRKAFEFSDSASKKRYLSDAPQMIKDGLRKADVFRLISDNGPTIVLAPKYAKEIRSHPALDFNGPIARDFHAHIRGFEPFKTGTRSDELVQTAVRTKLTQSLGGITAPLSAEASIAFEKEWTDNNVTSAEWHDMVLKSSILKIVAQLSSRVFLGDQICRNPEWLRITVSYTVDAFLAAQDLRQWPELIRPLVARFLPSCRKVRRELDEARDIIKPVLEERREAKDSETTERFNDAMQWMDDVAKGRPYDPAVAQMSFSLAAIHTTSDMLTQAIYDLCGKEDLVQALRDELIAVVSEDGWKKQTLYKLKLMDSVLKESQRLKPIAIASMRRLVTQDITLSDGTFLPKGTTTLVSGDRMQDPSVYPDPETFDPYRFLKLRETPGQETSAQLVSPSPEHLGFGYGNHACPGRFFAANEVKIALAHILLKYDFQVAPGAAKPSVRRSGLGANADYMAKIAIRRRKEEIAL</sequence>
<evidence type="ECO:0000256" key="9">
    <source>
        <dbReference type="ARBA" id="ARBA00023002"/>
    </source>
</evidence>
<keyword evidence="6" id="KW-0812">Transmembrane</keyword>
<evidence type="ECO:0000256" key="1">
    <source>
        <dbReference type="ARBA" id="ARBA00001971"/>
    </source>
</evidence>
<keyword evidence="12" id="KW-0472">Membrane</keyword>
<dbReference type="InterPro" id="IPR036396">
    <property type="entry name" value="Cyt_P450_sf"/>
</dbReference>
<dbReference type="InterPro" id="IPR002403">
    <property type="entry name" value="Cyt_P450_E_grp-IV"/>
</dbReference>
<dbReference type="EMBL" id="KV878135">
    <property type="protein sequence ID" value="OJJ06622.1"/>
    <property type="molecule type" value="Genomic_DNA"/>
</dbReference>
<evidence type="ECO:0000256" key="6">
    <source>
        <dbReference type="ARBA" id="ARBA00022692"/>
    </source>
</evidence>
<dbReference type="GO" id="GO:0016020">
    <property type="term" value="C:membrane"/>
    <property type="evidence" value="ECO:0007669"/>
    <property type="project" value="UniProtKB-SubCell"/>
</dbReference>
<dbReference type="GO" id="GO:0016705">
    <property type="term" value="F:oxidoreductase activity, acting on paired donors, with incorporation or reduction of molecular oxygen"/>
    <property type="evidence" value="ECO:0007669"/>
    <property type="project" value="InterPro"/>
</dbReference>
<evidence type="ECO:0000256" key="7">
    <source>
        <dbReference type="ARBA" id="ARBA00022723"/>
    </source>
</evidence>
<comment type="pathway">
    <text evidence="3">Secondary metabolite biosynthesis; terpenoid biosynthesis.</text>
</comment>
<evidence type="ECO:0000256" key="5">
    <source>
        <dbReference type="ARBA" id="ARBA00022617"/>
    </source>
</evidence>
<dbReference type="GO" id="GO:0020037">
    <property type="term" value="F:heme binding"/>
    <property type="evidence" value="ECO:0007669"/>
    <property type="project" value="InterPro"/>
</dbReference>
<evidence type="ECO:0000256" key="3">
    <source>
        <dbReference type="ARBA" id="ARBA00004721"/>
    </source>
</evidence>
<organism evidence="15 16">
    <name type="scientific">Aspergillus versicolor CBS 583.65</name>
    <dbReference type="NCBI Taxonomy" id="1036611"/>
    <lineage>
        <taxon>Eukaryota</taxon>
        <taxon>Fungi</taxon>
        <taxon>Dikarya</taxon>
        <taxon>Ascomycota</taxon>
        <taxon>Pezizomycotina</taxon>
        <taxon>Eurotiomycetes</taxon>
        <taxon>Eurotiomycetidae</taxon>
        <taxon>Eurotiales</taxon>
        <taxon>Aspergillaceae</taxon>
        <taxon>Aspergillus</taxon>
        <taxon>Aspergillus subgen. Nidulantes</taxon>
    </lineage>
</organism>
<dbReference type="InterPro" id="IPR017972">
    <property type="entry name" value="Cyt_P450_CS"/>
</dbReference>
<comment type="cofactor">
    <cofactor evidence="1 13">
        <name>heme</name>
        <dbReference type="ChEBI" id="CHEBI:30413"/>
    </cofactor>
</comment>
<evidence type="ECO:0000256" key="11">
    <source>
        <dbReference type="ARBA" id="ARBA00023033"/>
    </source>
</evidence>
<feature type="binding site" description="axial binding residue" evidence="13">
    <location>
        <position position="448"/>
    </location>
    <ligand>
        <name>heme</name>
        <dbReference type="ChEBI" id="CHEBI:30413"/>
    </ligand>
    <ligandPart>
        <name>Fe</name>
        <dbReference type="ChEBI" id="CHEBI:18248"/>
    </ligandPart>
</feature>
<evidence type="ECO:0000256" key="2">
    <source>
        <dbReference type="ARBA" id="ARBA00004167"/>
    </source>
</evidence>
<keyword evidence="7 13" id="KW-0479">Metal-binding</keyword>
<dbReference type="Proteomes" id="UP000184073">
    <property type="component" value="Unassembled WGS sequence"/>
</dbReference>
<keyword evidence="11 14" id="KW-0503">Monooxygenase</keyword>
<evidence type="ECO:0000256" key="13">
    <source>
        <dbReference type="PIRSR" id="PIRSR602403-1"/>
    </source>
</evidence>
<comment type="subcellular location">
    <subcellularLocation>
        <location evidence="2">Membrane</location>
        <topology evidence="2">Single-pass membrane protein</topology>
    </subcellularLocation>
</comment>
<evidence type="ECO:0000256" key="8">
    <source>
        <dbReference type="ARBA" id="ARBA00022989"/>
    </source>
</evidence>
<keyword evidence="10 13" id="KW-0408">Iron</keyword>
<keyword evidence="9 14" id="KW-0560">Oxidoreductase</keyword>
<dbReference type="PRINTS" id="PR00385">
    <property type="entry name" value="P450"/>
</dbReference>
<dbReference type="FunFam" id="1.10.630.10:FF:000059">
    <property type="entry name" value="Cytochrome P450 monooxygenase"/>
    <property type="match status" value="1"/>
</dbReference>
<dbReference type="SUPFAM" id="SSF48264">
    <property type="entry name" value="Cytochrome P450"/>
    <property type="match status" value="1"/>
</dbReference>
<dbReference type="CDD" id="cd11041">
    <property type="entry name" value="CYP503A1-like"/>
    <property type="match status" value="1"/>
</dbReference>
<dbReference type="GO" id="GO:0004497">
    <property type="term" value="F:monooxygenase activity"/>
    <property type="evidence" value="ECO:0007669"/>
    <property type="project" value="UniProtKB-KW"/>
</dbReference>
<dbReference type="PROSITE" id="PS00086">
    <property type="entry name" value="CYTOCHROME_P450"/>
    <property type="match status" value="1"/>
</dbReference>
<evidence type="ECO:0000256" key="4">
    <source>
        <dbReference type="ARBA" id="ARBA00010617"/>
    </source>
</evidence>
<keyword evidence="16" id="KW-1185">Reference proteome</keyword>
<dbReference type="VEuPathDB" id="FungiDB:ASPVEDRAFT_32911"/>
<dbReference type="GeneID" id="63726174"/>
<accession>A0A1L9PYV1</accession>
<dbReference type="RefSeq" id="XP_040672384.1">
    <property type="nucleotide sequence ID" value="XM_040810663.1"/>
</dbReference>
<dbReference type="Gene3D" id="1.10.630.10">
    <property type="entry name" value="Cytochrome P450"/>
    <property type="match status" value="1"/>
</dbReference>
<protein>
    <recommendedName>
        <fullName evidence="17">Cytochrome P450</fullName>
    </recommendedName>
</protein>
<dbReference type="InterPro" id="IPR001128">
    <property type="entry name" value="Cyt_P450"/>
</dbReference>
<evidence type="ECO:0000313" key="16">
    <source>
        <dbReference type="Proteomes" id="UP000184073"/>
    </source>
</evidence>
<evidence type="ECO:0000256" key="12">
    <source>
        <dbReference type="ARBA" id="ARBA00023136"/>
    </source>
</evidence>
<dbReference type="OrthoDB" id="1844152at2759"/>